<reference evidence="2 3" key="1">
    <citation type="submission" date="2018-11" db="EMBL/GenBank/DDBJ databases">
        <authorList>
            <person name="Ye M.-Q."/>
            <person name="Du Z.-J."/>
        </authorList>
    </citation>
    <scope>NUCLEOTIDE SEQUENCE [LARGE SCALE GENOMIC DNA]</scope>
    <source>
        <strain evidence="2 3">U0105</strain>
    </source>
</reference>
<feature type="transmembrane region" description="Helical" evidence="1">
    <location>
        <begin position="21"/>
        <end position="44"/>
    </location>
</feature>
<dbReference type="OrthoDB" id="1162205at2"/>
<gene>
    <name evidence="2" type="ORF">DRW07_13405</name>
</gene>
<keyword evidence="1" id="KW-0812">Transmembrane</keyword>
<feature type="transmembrane region" description="Helical" evidence="1">
    <location>
        <begin position="180"/>
        <end position="198"/>
    </location>
</feature>
<evidence type="ECO:0008006" key="4">
    <source>
        <dbReference type="Google" id="ProtNLM"/>
    </source>
</evidence>
<feature type="transmembrane region" description="Helical" evidence="1">
    <location>
        <begin position="204"/>
        <end position="222"/>
    </location>
</feature>
<dbReference type="RefSeq" id="WP_124028436.1">
    <property type="nucleotide sequence ID" value="NZ_RPOK01000004.1"/>
</dbReference>
<feature type="transmembrane region" description="Helical" evidence="1">
    <location>
        <begin position="141"/>
        <end position="168"/>
    </location>
</feature>
<dbReference type="AlphaFoldDB" id="A0A3N5YAJ1"/>
<feature type="transmembrane region" description="Helical" evidence="1">
    <location>
        <begin position="97"/>
        <end position="121"/>
    </location>
</feature>
<name>A0A3N5YAJ1_9ALTE</name>
<keyword evidence="3" id="KW-1185">Reference proteome</keyword>
<dbReference type="Proteomes" id="UP000275281">
    <property type="component" value="Unassembled WGS sequence"/>
</dbReference>
<evidence type="ECO:0000313" key="3">
    <source>
        <dbReference type="Proteomes" id="UP000275281"/>
    </source>
</evidence>
<dbReference type="EMBL" id="RPOK01000004">
    <property type="protein sequence ID" value="RPJ65805.1"/>
    <property type="molecule type" value="Genomic_DNA"/>
</dbReference>
<organism evidence="2 3">
    <name type="scientific">Alteromonas sediminis</name>
    <dbReference type="NCBI Taxonomy" id="2259342"/>
    <lineage>
        <taxon>Bacteria</taxon>
        <taxon>Pseudomonadati</taxon>
        <taxon>Pseudomonadota</taxon>
        <taxon>Gammaproteobacteria</taxon>
        <taxon>Alteromonadales</taxon>
        <taxon>Alteromonadaceae</taxon>
        <taxon>Alteromonas/Salinimonas group</taxon>
        <taxon>Alteromonas</taxon>
    </lineage>
</organism>
<evidence type="ECO:0000256" key="1">
    <source>
        <dbReference type="SAM" id="Phobius"/>
    </source>
</evidence>
<comment type="caution">
    <text evidence="2">The sequence shown here is derived from an EMBL/GenBank/DDBJ whole genome shotgun (WGS) entry which is preliminary data.</text>
</comment>
<accession>A0A3N5YAJ1</accession>
<sequence>MKNEKVDELRASNRMLMRYGASAFFGMPICYIVMFLVFGVALSIPPTATVGEKIAFIESQQSLISFAYIAGYLLFGCLLLVAVQATHRRLNMVPSHLLNTASIFGYIWVVLMFGAGMTALVGMNTMLSLNAKGSPYSDTLFYVYTTVTNGLGGGIELVGGMWVLLISLYGLQQAQSEKRLHTVGLVVGTLGILTLFQSVAEIKAAFGLSQIAWFIWMGYVLLKDTTHNYEKPH</sequence>
<feature type="transmembrane region" description="Helical" evidence="1">
    <location>
        <begin position="64"/>
        <end position="85"/>
    </location>
</feature>
<protein>
    <recommendedName>
        <fullName evidence="4">DUF4386 family protein</fullName>
    </recommendedName>
</protein>
<keyword evidence="1" id="KW-1133">Transmembrane helix</keyword>
<keyword evidence="1" id="KW-0472">Membrane</keyword>
<proteinExistence type="predicted"/>
<evidence type="ECO:0000313" key="2">
    <source>
        <dbReference type="EMBL" id="RPJ65805.1"/>
    </source>
</evidence>